<organism evidence="1 2">
    <name type="scientific">Streptomyces chrestomyceticus</name>
    <dbReference type="NCBI Taxonomy" id="68185"/>
    <lineage>
        <taxon>Bacteria</taxon>
        <taxon>Bacillati</taxon>
        <taxon>Actinomycetota</taxon>
        <taxon>Actinomycetes</taxon>
        <taxon>Kitasatosporales</taxon>
        <taxon>Streptomycetaceae</taxon>
        <taxon>Streptomyces</taxon>
    </lineage>
</organism>
<name>A0ABU7WUL9_9ACTN</name>
<dbReference type="Proteomes" id="UP001348265">
    <property type="component" value="Unassembled WGS sequence"/>
</dbReference>
<dbReference type="InterPro" id="IPR027417">
    <property type="entry name" value="P-loop_NTPase"/>
</dbReference>
<dbReference type="SUPFAM" id="SSF52540">
    <property type="entry name" value="P-loop containing nucleoside triphosphate hydrolases"/>
    <property type="match status" value="1"/>
</dbReference>
<evidence type="ECO:0000313" key="1">
    <source>
        <dbReference type="EMBL" id="MEF3115214.1"/>
    </source>
</evidence>
<protein>
    <submittedName>
        <fullName evidence="1">TniB family NTP-binding protein</fullName>
    </submittedName>
</protein>
<reference evidence="1 2" key="1">
    <citation type="submission" date="2023-08" db="EMBL/GenBank/DDBJ databases">
        <authorList>
            <person name="Sharma P."/>
            <person name="Verma V."/>
            <person name="Mohan M.K."/>
            <person name="Dubey A.K."/>
        </authorList>
    </citation>
    <scope>NUCLEOTIDE SEQUENCE [LARGE SCALE GENOMIC DNA]</scope>
    <source>
        <strain evidence="1 2">ADP4</strain>
    </source>
</reference>
<dbReference type="Pfam" id="PF05621">
    <property type="entry name" value="TniB"/>
    <property type="match status" value="1"/>
</dbReference>
<dbReference type="Gene3D" id="3.40.50.300">
    <property type="entry name" value="P-loop containing nucleotide triphosphate hydrolases"/>
    <property type="match status" value="1"/>
</dbReference>
<dbReference type="RefSeq" id="WP_331787449.1">
    <property type="nucleotide sequence ID" value="NZ_JAVFKM010000009.1"/>
</dbReference>
<keyword evidence="2" id="KW-1185">Reference proteome</keyword>
<comment type="caution">
    <text evidence="1">The sequence shown here is derived from an EMBL/GenBank/DDBJ whole genome shotgun (WGS) entry which is preliminary data.</text>
</comment>
<evidence type="ECO:0000313" key="2">
    <source>
        <dbReference type="Proteomes" id="UP001348265"/>
    </source>
</evidence>
<proteinExistence type="predicted"/>
<accession>A0ABU7WUL9</accession>
<dbReference type="InterPro" id="IPR008868">
    <property type="entry name" value="TniB"/>
</dbReference>
<sequence>METFVTSAGHIADTAVNTAGDQAGFQLTTRQGWRRFTADAPAPPTLLGTEAYEQLKPLQRQLYDEDRLDHHARLRVVATSAVRHTVTCGRRLVLLNKHAISARRGLIVSGPAGTGKTIAITQLGRAHELLDQARHPHATDRIPVLYITVPPAATSRMVAAEFARFLGLPVRRSSNITDITEAVVGVCTDTHTGLVLVDELHNISLTSRTGAEVADTLKYFSERIPATFIYAGIDIEHSDLLTGTRGQQIAGRFTLIPTTPFPYNAEWKGLVATLESTLLLHHHTPGTLTRLDRYLHDRTGGMIGALSHAVRGAAIDAILTGTEAITKQSLAAIPLDHCAQSLTHTNVKARQ</sequence>
<dbReference type="EMBL" id="JAVFKM010000009">
    <property type="protein sequence ID" value="MEF3115214.1"/>
    <property type="molecule type" value="Genomic_DNA"/>
</dbReference>
<gene>
    <name evidence="1" type="ORF">RB636_18750</name>
</gene>